<comment type="caution">
    <text evidence="2">The sequence shown here is derived from an EMBL/GenBank/DDBJ whole genome shotgun (WGS) entry which is preliminary data.</text>
</comment>
<accession>A0A841R5T3</accession>
<dbReference type="Proteomes" id="UP000587760">
    <property type="component" value="Unassembled WGS sequence"/>
</dbReference>
<dbReference type="RefSeq" id="WP_184744157.1">
    <property type="nucleotide sequence ID" value="NZ_JACHGJ010000001.1"/>
</dbReference>
<dbReference type="PROSITE" id="PS51257">
    <property type="entry name" value="PROKAR_LIPOPROTEIN"/>
    <property type="match status" value="1"/>
</dbReference>
<organism evidence="2 3">
    <name type="scientific">Spirochaeta isovalerica</name>
    <dbReference type="NCBI Taxonomy" id="150"/>
    <lineage>
        <taxon>Bacteria</taxon>
        <taxon>Pseudomonadati</taxon>
        <taxon>Spirochaetota</taxon>
        <taxon>Spirochaetia</taxon>
        <taxon>Spirochaetales</taxon>
        <taxon>Spirochaetaceae</taxon>
        <taxon>Spirochaeta</taxon>
    </lineage>
</organism>
<evidence type="ECO:0008006" key="4">
    <source>
        <dbReference type="Google" id="ProtNLM"/>
    </source>
</evidence>
<proteinExistence type="predicted"/>
<evidence type="ECO:0000313" key="2">
    <source>
        <dbReference type="EMBL" id="MBB6479196.1"/>
    </source>
</evidence>
<protein>
    <recommendedName>
        <fullName evidence="4">Lipoprotein</fullName>
    </recommendedName>
</protein>
<evidence type="ECO:0000313" key="3">
    <source>
        <dbReference type="Proteomes" id="UP000587760"/>
    </source>
</evidence>
<reference evidence="2 3" key="1">
    <citation type="submission" date="2020-08" db="EMBL/GenBank/DDBJ databases">
        <title>Genomic Encyclopedia of Type Strains, Phase IV (KMG-IV): sequencing the most valuable type-strain genomes for metagenomic binning, comparative biology and taxonomic classification.</title>
        <authorList>
            <person name="Goeker M."/>
        </authorList>
    </citation>
    <scope>NUCLEOTIDE SEQUENCE [LARGE SCALE GENOMIC DNA]</scope>
    <source>
        <strain evidence="2 3">DSM 2461</strain>
    </source>
</reference>
<gene>
    <name evidence="2" type="ORF">HNR50_000829</name>
</gene>
<evidence type="ECO:0000256" key="1">
    <source>
        <dbReference type="SAM" id="SignalP"/>
    </source>
</evidence>
<feature type="signal peptide" evidence="1">
    <location>
        <begin position="1"/>
        <end position="21"/>
    </location>
</feature>
<sequence length="166" mass="18884">MKKKGFRVFIGILLLSSCASLNRPVIYDTDQLIFSNGDIEVDYRIGSSVYYLKITNLTERLVYIDPDSLVVISPEGEARSLYARAPSDSIPPEAYVIYNCNQLTFFKTDLDGPFLFSGEKIKKYISNSNDLDELKGSVIRFYIPYEIEGEKKAAFIKVPLPFLKEQ</sequence>
<name>A0A841R5T3_9SPIO</name>
<dbReference type="AlphaFoldDB" id="A0A841R5T3"/>
<feature type="chain" id="PRO_5032648272" description="Lipoprotein" evidence="1">
    <location>
        <begin position="22"/>
        <end position="166"/>
    </location>
</feature>
<dbReference type="EMBL" id="JACHGJ010000001">
    <property type="protein sequence ID" value="MBB6479196.1"/>
    <property type="molecule type" value="Genomic_DNA"/>
</dbReference>
<keyword evidence="1" id="KW-0732">Signal</keyword>
<keyword evidence="3" id="KW-1185">Reference proteome</keyword>